<dbReference type="InterPro" id="IPR018000">
    <property type="entry name" value="Neurotransmitter_ion_chnl_CS"/>
</dbReference>
<evidence type="ECO:0000256" key="3">
    <source>
        <dbReference type="ARBA" id="ARBA00022448"/>
    </source>
</evidence>
<gene>
    <name evidence="14" type="ORF">KUTeg_024947</name>
</gene>
<dbReference type="InterPro" id="IPR036719">
    <property type="entry name" value="Neuro-gated_channel_TM_sf"/>
</dbReference>
<keyword evidence="6" id="KW-0732">Signal</keyword>
<accession>A0ABQ9DYV0</accession>
<reference evidence="14 15" key="1">
    <citation type="submission" date="2022-12" db="EMBL/GenBank/DDBJ databases">
        <title>Chromosome-level genome of Tegillarca granosa.</title>
        <authorList>
            <person name="Kim J."/>
        </authorList>
    </citation>
    <scope>NUCLEOTIDE SEQUENCE [LARGE SCALE GENOMIC DNA]</scope>
    <source>
        <strain evidence="14">Teg-2019</strain>
        <tissue evidence="14">Adductor muscle</tissue>
    </source>
</reference>
<evidence type="ECO:0000256" key="6">
    <source>
        <dbReference type="ARBA" id="ARBA00022729"/>
    </source>
</evidence>
<evidence type="ECO:0000313" key="14">
    <source>
        <dbReference type="EMBL" id="KAJ8298416.1"/>
    </source>
</evidence>
<dbReference type="InterPro" id="IPR006028">
    <property type="entry name" value="GABAA/Glycine_rcpt"/>
</dbReference>
<feature type="transmembrane region" description="Helical" evidence="11">
    <location>
        <begin position="359"/>
        <end position="379"/>
    </location>
</feature>
<evidence type="ECO:0000259" key="13">
    <source>
        <dbReference type="Pfam" id="PF02932"/>
    </source>
</evidence>
<dbReference type="InterPro" id="IPR006201">
    <property type="entry name" value="Neur_channel"/>
</dbReference>
<dbReference type="Gene3D" id="2.70.170.10">
    <property type="entry name" value="Neurotransmitter-gated ion-channel ligand-binding domain"/>
    <property type="match status" value="1"/>
</dbReference>
<keyword evidence="5 11" id="KW-0812">Transmembrane</keyword>
<organism evidence="14 15">
    <name type="scientific">Tegillarca granosa</name>
    <name type="common">Malaysian cockle</name>
    <name type="synonym">Anadara granosa</name>
    <dbReference type="NCBI Taxonomy" id="220873"/>
    <lineage>
        <taxon>Eukaryota</taxon>
        <taxon>Metazoa</taxon>
        <taxon>Spiralia</taxon>
        <taxon>Lophotrochozoa</taxon>
        <taxon>Mollusca</taxon>
        <taxon>Bivalvia</taxon>
        <taxon>Autobranchia</taxon>
        <taxon>Pteriomorphia</taxon>
        <taxon>Arcoida</taxon>
        <taxon>Arcoidea</taxon>
        <taxon>Arcidae</taxon>
        <taxon>Tegillarca</taxon>
    </lineage>
</organism>
<dbReference type="Pfam" id="PF02932">
    <property type="entry name" value="Neur_chan_memb"/>
    <property type="match status" value="1"/>
</dbReference>
<evidence type="ECO:0000256" key="4">
    <source>
        <dbReference type="ARBA" id="ARBA00022475"/>
    </source>
</evidence>
<dbReference type="InterPro" id="IPR006202">
    <property type="entry name" value="Neur_chan_lig-bd"/>
</dbReference>
<dbReference type="EMBL" id="JARBDR010000923">
    <property type="protein sequence ID" value="KAJ8298416.1"/>
    <property type="molecule type" value="Genomic_DNA"/>
</dbReference>
<feature type="transmembrane region" description="Helical" evidence="11">
    <location>
        <begin position="288"/>
        <end position="310"/>
    </location>
</feature>
<dbReference type="InterPro" id="IPR038050">
    <property type="entry name" value="Neuro_actylchol_rec"/>
</dbReference>
<dbReference type="PANTHER" id="PTHR18945">
    <property type="entry name" value="NEUROTRANSMITTER GATED ION CHANNEL"/>
    <property type="match status" value="1"/>
</dbReference>
<dbReference type="NCBIfam" id="TIGR00860">
    <property type="entry name" value="LIC"/>
    <property type="match status" value="1"/>
</dbReference>
<evidence type="ECO:0000256" key="11">
    <source>
        <dbReference type="RuleBase" id="RU000687"/>
    </source>
</evidence>
<feature type="domain" description="Neurotransmitter-gated ion-channel ligand-binding" evidence="12">
    <location>
        <begin position="18"/>
        <end position="198"/>
    </location>
</feature>
<evidence type="ECO:0000259" key="12">
    <source>
        <dbReference type="Pfam" id="PF02931"/>
    </source>
</evidence>
<dbReference type="Gene3D" id="1.20.58.390">
    <property type="entry name" value="Neurotransmitter-gated ion-channel transmembrane domain"/>
    <property type="match status" value="1"/>
</dbReference>
<protein>
    <submittedName>
        <fullName evidence="14">Uncharacterized protein</fullName>
    </submittedName>
</protein>
<keyword evidence="4" id="KW-1003">Cell membrane</keyword>
<dbReference type="SUPFAM" id="SSF90112">
    <property type="entry name" value="Neurotransmitter-gated ion-channel transmembrane pore"/>
    <property type="match status" value="1"/>
</dbReference>
<evidence type="ECO:0000256" key="7">
    <source>
        <dbReference type="ARBA" id="ARBA00022989"/>
    </source>
</evidence>
<evidence type="ECO:0000256" key="9">
    <source>
        <dbReference type="ARBA" id="ARBA00023136"/>
    </source>
</evidence>
<evidence type="ECO:0000256" key="1">
    <source>
        <dbReference type="ARBA" id="ARBA00004141"/>
    </source>
</evidence>
<proteinExistence type="inferred from homology"/>
<evidence type="ECO:0000256" key="2">
    <source>
        <dbReference type="ARBA" id="ARBA00004236"/>
    </source>
</evidence>
<feature type="transmembrane region" description="Helical" evidence="11">
    <location>
        <begin position="225"/>
        <end position="247"/>
    </location>
</feature>
<comment type="similarity">
    <text evidence="11">Belongs to the ligand-gated ion channel (TC 1.A.9) family.</text>
</comment>
<dbReference type="PRINTS" id="PR00253">
    <property type="entry name" value="GABAARECEPTR"/>
</dbReference>
<keyword evidence="3 11" id="KW-0813">Transport</keyword>
<keyword evidence="7 11" id="KW-1133">Transmembrane helix</keyword>
<comment type="caution">
    <text evidence="14">The sequence shown here is derived from an EMBL/GenBank/DDBJ whole genome shotgun (WGS) entry which is preliminary data.</text>
</comment>
<comment type="caution">
    <text evidence="11">Lacks conserved residue(s) required for the propagation of feature annotation.</text>
</comment>
<comment type="subcellular location">
    <subcellularLocation>
        <location evidence="2">Cell membrane</location>
    </subcellularLocation>
    <subcellularLocation>
        <location evidence="1">Membrane</location>
        <topology evidence="1">Multi-pass membrane protein</topology>
    </subcellularLocation>
</comment>
<dbReference type="InterPro" id="IPR036734">
    <property type="entry name" value="Neur_chan_lig-bd_sf"/>
</dbReference>
<evidence type="ECO:0000256" key="8">
    <source>
        <dbReference type="ARBA" id="ARBA00023065"/>
    </source>
</evidence>
<keyword evidence="8 11" id="KW-0406">Ion transport</keyword>
<keyword evidence="15" id="KW-1185">Reference proteome</keyword>
<dbReference type="InterPro" id="IPR006029">
    <property type="entry name" value="Neurotrans-gated_channel_TM"/>
</dbReference>
<sequence length="382" mass="44097">MTDNLCALLINTHATSRQQLLNVLLNGSSYEPRFPPDYEYNNATKVTIQIYILSIDSLNEASMDFSVDIFLRQQWVDPRLQFHNKSTIPWLELDQKLIDKVWIPDTYFSNEKKATFHQVTVPNRLLHLYKNGTVFYSIRISMTLSCYMKLEKYPLDSQECPLILESYGYTEENVKFEWHPRKAVDVPELGLPQFTITKPPSSSKCDPGTFACLQSNIHLQRNKGYYVVQIFIPSILIVSLSWVSFWLDIDAVPARISLGVLTVLTMTTQSSGARNSLPRVSYIKAIDVWMATCLLFVFGSLLEFAYINVLTRRKRPLKNMQTEQIVLNEGNETVPGNTPVVQIKTFRERARRVDKLSRIIFPSAFIIFNLGFWIYYLAIHPD</sequence>
<dbReference type="PROSITE" id="PS00236">
    <property type="entry name" value="NEUROTR_ION_CHANNEL"/>
    <property type="match status" value="1"/>
</dbReference>
<keyword evidence="9 11" id="KW-0472">Membrane</keyword>
<dbReference type="PRINTS" id="PR00252">
    <property type="entry name" value="NRIONCHANNEL"/>
</dbReference>
<evidence type="ECO:0000313" key="15">
    <source>
        <dbReference type="Proteomes" id="UP001217089"/>
    </source>
</evidence>
<dbReference type="SUPFAM" id="SSF63712">
    <property type="entry name" value="Nicotinic receptor ligand binding domain-like"/>
    <property type="match status" value="1"/>
</dbReference>
<dbReference type="Pfam" id="PF02931">
    <property type="entry name" value="Neur_chan_LBD"/>
    <property type="match status" value="1"/>
</dbReference>
<name>A0ABQ9DYV0_TEGGR</name>
<evidence type="ECO:0000256" key="5">
    <source>
        <dbReference type="ARBA" id="ARBA00022692"/>
    </source>
</evidence>
<feature type="domain" description="Neurotransmitter-gated ion-channel transmembrane" evidence="13">
    <location>
        <begin position="231"/>
        <end position="323"/>
    </location>
</feature>
<evidence type="ECO:0000256" key="10">
    <source>
        <dbReference type="ARBA" id="ARBA00023303"/>
    </source>
</evidence>
<dbReference type="CDD" id="cd18991">
    <property type="entry name" value="LGIC_ECD_GlyR"/>
    <property type="match status" value="1"/>
</dbReference>
<dbReference type="Proteomes" id="UP001217089">
    <property type="component" value="Unassembled WGS sequence"/>
</dbReference>
<keyword evidence="10 11" id="KW-0407">Ion channel</keyword>
<dbReference type="CDD" id="cd19049">
    <property type="entry name" value="LGIC_TM_anion"/>
    <property type="match status" value="1"/>
</dbReference>